<dbReference type="InterPro" id="IPR004158">
    <property type="entry name" value="DUF247_pln"/>
</dbReference>
<dbReference type="PANTHER" id="PTHR31170:SF25">
    <property type="entry name" value="BNAA09G04570D PROTEIN"/>
    <property type="match status" value="1"/>
</dbReference>
<proteinExistence type="predicted"/>
<comment type="caution">
    <text evidence="2">The sequence shown here is derived from an EMBL/GenBank/DDBJ whole genome shotgun (WGS) entry which is preliminary data.</text>
</comment>
<evidence type="ECO:0000313" key="2">
    <source>
        <dbReference type="EMBL" id="KAK7818976.1"/>
    </source>
</evidence>
<keyword evidence="3" id="KW-1185">Reference proteome</keyword>
<feature type="region of interest" description="Disordered" evidence="1">
    <location>
        <begin position="18"/>
        <end position="39"/>
    </location>
</feature>
<dbReference type="AlphaFoldDB" id="A0AAW0IXT0"/>
<protein>
    <submittedName>
        <fullName evidence="2">Uncharacterized protein</fullName>
    </submittedName>
</protein>
<organism evidence="2 3">
    <name type="scientific">Quercus suber</name>
    <name type="common">Cork oak</name>
    <dbReference type="NCBI Taxonomy" id="58331"/>
    <lineage>
        <taxon>Eukaryota</taxon>
        <taxon>Viridiplantae</taxon>
        <taxon>Streptophyta</taxon>
        <taxon>Embryophyta</taxon>
        <taxon>Tracheophyta</taxon>
        <taxon>Spermatophyta</taxon>
        <taxon>Magnoliopsida</taxon>
        <taxon>eudicotyledons</taxon>
        <taxon>Gunneridae</taxon>
        <taxon>Pentapetalae</taxon>
        <taxon>rosids</taxon>
        <taxon>fabids</taxon>
        <taxon>Fagales</taxon>
        <taxon>Fagaceae</taxon>
        <taxon>Quercus</taxon>
    </lineage>
</organism>
<accession>A0AAW0IXT0</accession>
<evidence type="ECO:0000313" key="3">
    <source>
        <dbReference type="Proteomes" id="UP000237347"/>
    </source>
</evidence>
<evidence type="ECO:0000256" key="1">
    <source>
        <dbReference type="SAM" id="MobiDB-lite"/>
    </source>
</evidence>
<sequence>MVRIGDEWAEITLQNRRESATNGSRLATNRNRRESATMGAEMTLQSVADAKDGEASPIRGRRSVAVRGRRSVAVRRRRSVAVRRRRSVAGDWSGLSATVAAHRRRFIFLDASPMKIFSDGGLLIGDGGLLIGNGRLLYRRRFIFIGDGSSSSSSAGVFFEWVQLLRDHKHFEKYCEPRVVSIGHIHHGKPKYRLAEEYKLTLAENFIEESGKTDKELYMVIKSNIKQLRKCFDERVIHNYNDEDLSWMLLVDGCATLKFINCC</sequence>
<feature type="compositionally biased region" description="Polar residues" evidence="1">
    <location>
        <begin position="20"/>
        <end position="29"/>
    </location>
</feature>
<gene>
    <name evidence="2" type="ORF">CFP56_040821</name>
</gene>
<name>A0AAW0IXT0_QUESU</name>
<dbReference type="PANTHER" id="PTHR31170">
    <property type="entry name" value="BNAC04G53230D PROTEIN"/>
    <property type="match status" value="1"/>
</dbReference>
<reference evidence="2 3" key="1">
    <citation type="journal article" date="2018" name="Sci. Data">
        <title>The draft genome sequence of cork oak.</title>
        <authorList>
            <person name="Ramos A.M."/>
            <person name="Usie A."/>
            <person name="Barbosa P."/>
            <person name="Barros P.M."/>
            <person name="Capote T."/>
            <person name="Chaves I."/>
            <person name="Simoes F."/>
            <person name="Abreu I."/>
            <person name="Carrasquinho I."/>
            <person name="Faro C."/>
            <person name="Guimaraes J.B."/>
            <person name="Mendonca D."/>
            <person name="Nobrega F."/>
            <person name="Rodrigues L."/>
            <person name="Saibo N.J.M."/>
            <person name="Varela M.C."/>
            <person name="Egas C."/>
            <person name="Matos J."/>
            <person name="Miguel C.M."/>
            <person name="Oliveira M.M."/>
            <person name="Ricardo C.P."/>
            <person name="Goncalves S."/>
        </authorList>
    </citation>
    <scope>NUCLEOTIDE SEQUENCE [LARGE SCALE GENOMIC DNA]</scope>
    <source>
        <strain evidence="3">cv. HL8</strain>
    </source>
</reference>
<dbReference type="Pfam" id="PF03140">
    <property type="entry name" value="DUF247"/>
    <property type="match status" value="1"/>
</dbReference>
<dbReference type="Proteomes" id="UP000237347">
    <property type="component" value="Unassembled WGS sequence"/>
</dbReference>
<dbReference type="EMBL" id="PKMF04000803">
    <property type="protein sequence ID" value="KAK7818976.1"/>
    <property type="molecule type" value="Genomic_DNA"/>
</dbReference>